<dbReference type="GeneID" id="25903173"/>
<proteinExistence type="predicted"/>
<feature type="region of interest" description="Disordered" evidence="1">
    <location>
        <begin position="27"/>
        <end position="92"/>
    </location>
</feature>
<reference evidence="2 3" key="1">
    <citation type="submission" date="2011-02" db="EMBL/GenBank/DDBJ databases">
        <title>The Genome Sequence of Sphaeroforma arctica JP610.</title>
        <authorList>
            <consortium name="The Broad Institute Genome Sequencing Platform"/>
            <person name="Russ C."/>
            <person name="Cuomo C."/>
            <person name="Young S.K."/>
            <person name="Zeng Q."/>
            <person name="Gargeya S."/>
            <person name="Alvarado L."/>
            <person name="Berlin A."/>
            <person name="Chapman S.B."/>
            <person name="Chen Z."/>
            <person name="Freedman E."/>
            <person name="Gellesch M."/>
            <person name="Goldberg J."/>
            <person name="Griggs A."/>
            <person name="Gujja S."/>
            <person name="Heilman E."/>
            <person name="Heiman D."/>
            <person name="Howarth C."/>
            <person name="Mehta T."/>
            <person name="Neiman D."/>
            <person name="Pearson M."/>
            <person name="Roberts A."/>
            <person name="Saif S."/>
            <person name="Shea T."/>
            <person name="Shenoy N."/>
            <person name="Sisk P."/>
            <person name="Stolte C."/>
            <person name="Sykes S."/>
            <person name="White J."/>
            <person name="Yandava C."/>
            <person name="Burger G."/>
            <person name="Gray M.W."/>
            <person name="Holland P.W.H."/>
            <person name="King N."/>
            <person name="Lang F.B.F."/>
            <person name="Roger A.J."/>
            <person name="Ruiz-Trillo I."/>
            <person name="Haas B."/>
            <person name="Nusbaum C."/>
            <person name="Birren B."/>
        </authorList>
    </citation>
    <scope>NUCLEOTIDE SEQUENCE [LARGE SCALE GENOMIC DNA]</scope>
    <source>
        <strain evidence="2 3">JP610</strain>
    </source>
</reference>
<accession>A0A0L0G827</accession>
<organism evidence="2 3">
    <name type="scientific">Sphaeroforma arctica JP610</name>
    <dbReference type="NCBI Taxonomy" id="667725"/>
    <lineage>
        <taxon>Eukaryota</taxon>
        <taxon>Ichthyosporea</taxon>
        <taxon>Ichthyophonida</taxon>
        <taxon>Sphaeroforma</taxon>
    </lineage>
</organism>
<feature type="compositionally biased region" description="Basic residues" evidence="1">
    <location>
        <begin position="83"/>
        <end position="92"/>
    </location>
</feature>
<name>A0A0L0G827_9EUKA</name>
<evidence type="ECO:0000256" key="1">
    <source>
        <dbReference type="SAM" id="MobiDB-lite"/>
    </source>
</evidence>
<dbReference type="Proteomes" id="UP000054560">
    <property type="component" value="Unassembled WGS sequence"/>
</dbReference>
<sequence length="92" mass="9863">MAEYSYASDNNTLELFGKMSDPCLEFGATSAPSSMQVDPVLASQGRKRTVETSDSAVAGNSDSSAIFSDTSVGSITEKEDDRKKKKTSKRKS</sequence>
<protein>
    <submittedName>
        <fullName evidence="2">Uncharacterized protein</fullName>
    </submittedName>
</protein>
<evidence type="ECO:0000313" key="3">
    <source>
        <dbReference type="Proteomes" id="UP000054560"/>
    </source>
</evidence>
<keyword evidence="3" id="KW-1185">Reference proteome</keyword>
<dbReference type="RefSeq" id="XP_014159047.1">
    <property type="nucleotide sequence ID" value="XM_014303572.1"/>
</dbReference>
<evidence type="ECO:0000313" key="2">
    <source>
        <dbReference type="EMBL" id="KNC85145.1"/>
    </source>
</evidence>
<feature type="compositionally biased region" description="Polar residues" evidence="1">
    <location>
        <begin position="52"/>
        <end position="74"/>
    </location>
</feature>
<dbReference type="EMBL" id="KQ241718">
    <property type="protein sequence ID" value="KNC85145.1"/>
    <property type="molecule type" value="Genomic_DNA"/>
</dbReference>
<dbReference type="AlphaFoldDB" id="A0A0L0G827"/>
<gene>
    <name evidence="2" type="ORF">SARC_02669</name>
</gene>